<reference evidence="5" key="2">
    <citation type="submission" date="2021-01" db="UniProtKB">
        <authorList>
            <consortium name="EnsemblMetazoa"/>
        </authorList>
    </citation>
    <scope>IDENTIFICATION</scope>
</reference>
<dbReference type="InterPro" id="IPR032675">
    <property type="entry name" value="LRR_dom_sf"/>
</dbReference>
<dbReference type="Pfam" id="PF00307">
    <property type="entry name" value="CH"/>
    <property type="match status" value="1"/>
</dbReference>
<feature type="compositionally biased region" description="Polar residues" evidence="3">
    <location>
        <begin position="476"/>
        <end position="491"/>
    </location>
</feature>
<dbReference type="SMART" id="SM00369">
    <property type="entry name" value="LRR_TYP"/>
    <property type="match status" value="3"/>
</dbReference>
<protein>
    <recommendedName>
        <fullName evidence="4">Calponin-homology (CH) domain-containing protein</fullName>
    </recommendedName>
</protein>
<dbReference type="GO" id="GO:0005737">
    <property type="term" value="C:cytoplasm"/>
    <property type="evidence" value="ECO:0000318"/>
    <property type="project" value="GO_Central"/>
</dbReference>
<feature type="region of interest" description="Disordered" evidence="3">
    <location>
        <begin position="464"/>
        <end position="699"/>
    </location>
</feature>
<dbReference type="InterPro" id="IPR001611">
    <property type="entry name" value="Leu-rich_rpt"/>
</dbReference>
<dbReference type="KEGG" id="spu:575134"/>
<dbReference type="OrthoDB" id="660555at2759"/>
<dbReference type="InterPro" id="IPR050216">
    <property type="entry name" value="LRR_domain-containing"/>
</dbReference>
<name>A0A7M7NQJ0_STRPU</name>
<feature type="compositionally biased region" description="Basic and acidic residues" evidence="3">
    <location>
        <begin position="464"/>
        <end position="475"/>
    </location>
</feature>
<feature type="compositionally biased region" description="Basic and acidic residues" evidence="3">
    <location>
        <begin position="614"/>
        <end position="632"/>
    </location>
</feature>
<keyword evidence="1" id="KW-0433">Leucine-rich repeat</keyword>
<dbReference type="Gene3D" id="1.10.418.10">
    <property type="entry name" value="Calponin-like domain"/>
    <property type="match status" value="1"/>
</dbReference>
<feature type="compositionally biased region" description="Low complexity" evidence="3">
    <location>
        <begin position="661"/>
        <end position="679"/>
    </location>
</feature>
<dbReference type="FunFam" id="3.80.10.10:FF:000067">
    <property type="entry name" value="Leucine-rich repeat and calponin homology domain-containing protein 4 isoform 1"/>
    <property type="match status" value="1"/>
</dbReference>
<feature type="compositionally biased region" description="Polar residues" evidence="3">
    <location>
        <begin position="604"/>
        <end position="613"/>
    </location>
</feature>
<dbReference type="PANTHER" id="PTHR48051">
    <property type="match status" value="1"/>
</dbReference>
<organism evidence="5 6">
    <name type="scientific">Strongylocentrotus purpuratus</name>
    <name type="common">Purple sea urchin</name>
    <dbReference type="NCBI Taxonomy" id="7668"/>
    <lineage>
        <taxon>Eukaryota</taxon>
        <taxon>Metazoa</taxon>
        <taxon>Echinodermata</taxon>
        <taxon>Eleutherozoa</taxon>
        <taxon>Echinozoa</taxon>
        <taxon>Echinoidea</taxon>
        <taxon>Euechinoidea</taxon>
        <taxon>Echinacea</taxon>
        <taxon>Camarodonta</taxon>
        <taxon>Echinidea</taxon>
        <taxon>Strongylocentrotidae</taxon>
        <taxon>Strongylocentrotus</taxon>
    </lineage>
</organism>
<feature type="compositionally biased region" description="Low complexity" evidence="3">
    <location>
        <begin position="524"/>
        <end position="554"/>
    </location>
</feature>
<evidence type="ECO:0000256" key="3">
    <source>
        <dbReference type="SAM" id="MobiDB-lite"/>
    </source>
</evidence>
<keyword evidence="6" id="KW-1185">Reference proteome</keyword>
<evidence type="ECO:0000259" key="4">
    <source>
        <dbReference type="PROSITE" id="PS50021"/>
    </source>
</evidence>
<feature type="compositionally biased region" description="Polar residues" evidence="3">
    <location>
        <begin position="583"/>
        <end position="592"/>
    </location>
</feature>
<dbReference type="EnsemblMetazoa" id="XM_030982208">
    <property type="protein sequence ID" value="XP_030838068"/>
    <property type="gene ID" value="LOC575134"/>
</dbReference>
<dbReference type="SUPFAM" id="SSF52058">
    <property type="entry name" value="L domain-like"/>
    <property type="match status" value="1"/>
</dbReference>
<dbReference type="InterPro" id="IPR003591">
    <property type="entry name" value="Leu-rich_rpt_typical-subtyp"/>
</dbReference>
<sequence length="833" mass="92729">MAVTISHSGGTQLRSLEKVLEDAQKSGKLNLGGRNLRDYPKSAEKFDLFDTVEIDLSKNKLSELPCELCSYTALQRITCYNNVIRVVPEEIVNLMSLSYLNLSRNQLSVLPMQICDLFLEVLILSNNKLVSLPPEIGKLRTLMLLDASCNELDNLPNEIGEMSGLKELNIRRNHLVTLPDEISKLKLVKLDISCNKIQLIPPCYRTMHTLDTFVVDHNPLTNPPAQVCTRGRVHIFKYLATEATRADKRRGMIEQSDWNSTRHPYNTKYRWFSAKNTSTLSLQELPPSKPSPDTSPTTPSFSTSSAFSFSTSDLAPLSSEPVFTGIDLSMQDEISLFNHKMSQLKMADSGYLEGDKRWSSSEPSNEDEEAKYLAERASQQKEKRQQKFIPEPSRTFRPNDNHIDYIDAGEDDDDGVTPTQSPVQTPTSAELDPFTKVTDYELERQKALYEEKKRVAREQRLRAEVEEEQRKKNGEQTHVNNDRLSVNSQETAGVRRLSSESRLQKPGVIVGNEERRLSASKLANGSSAATTNGNSSTSRRTISSSTSASHSIGRPRSLYVDKKAPRRATVGGTDESKRASTGDRYSNVNHSVANGRVRRGASDSDASLTNQVSPERHKAQVTRRTEIEEKTRTKQAQRDAVLNYYKTRASPPPGSRRETEAANNSRNSPSPNSSSAFSNIKPRSAFNIGGGKPTGDGLQANFTAKREKTKWAEELERIEQLRKCIESRLKVSLPEDLAEALMDGVVLCHLANNIKSHVISSIHVPSTAVPKLTQAKCRRNVDNFLKVCTAAGVQAEKLCSPADILEGKGLPKVATTVRTLLSQTTVQTKQWAV</sequence>
<dbReference type="GeneID" id="575134"/>
<evidence type="ECO:0000256" key="2">
    <source>
        <dbReference type="ARBA" id="ARBA00022737"/>
    </source>
</evidence>
<dbReference type="InterPro" id="IPR055414">
    <property type="entry name" value="LRR_R13L4/SHOC2-like"/>
</dbReference>
<dbReference type="InterPro" id="IPR001715">
    <property type="entry name" value="CH_dom"/>
</dbReference>
<dbReference type="Proteomes" id="UP000007110">
    <property type="component" value="Unassembled WGS sequence"/>
</dbReference>
<feature type="region of interest" description="Disordered" evidence="3">
    <location>
        <begin position="281"/>
        <end position="305"/>
    </location>
</feature>
<dbReference type="AlphaFoldDB" id="A0A7M7NQJ0"/>
<evidence type="ECO:0000256" key="1">
    <source>
        <dbReference type="ARBA" id="ARBA00022614"/>
    </source>
</evidence>
<feature type="compositionally biased region" description="Low complexity" evidence="3">
    <location>
        <begin position="416"/>
        <end position="428"/>
    </location>
</feature>
<dbReference type="Pfam" id="PF23598">
    <property type="entry name" value="LRR_14"/>
    <property type="match status" value="1"/>
</dbReference>
<evidence type="ECO:0000313" key="6">
    <source>
        <dbReference type="Proteomes" id="UP000007110"/>
    </source>
</evidence>
<dbReference type="SUPFAM" id="SSF47576">
    <property type="entry name" value="Calponin-homology domain, CH-domain"/>
    <property type="match status" value="1"/>
</dbReference>
<dbReference type="PROSITE" id="PS50021">
    <property type="entry name" value="CH"/>
    <property type="match status" value="1"/>
</dbReference>
<accession>A0A7M7NQJ0</accession>
<keyword evidence="2" id="KW-0677">Repeat</keyword>
<reference evidence="6" key="1">
    <citation type="submission" date="2015-02" db="EMBL/GenBank/DDBJ databases">
        <title>Genome sequencing for Strongylocentrotus purpuratus.</title>
        <authorList>
            <person name="Murali S."/>
            <person name="Liu Y."/>
            <person name="Vee V."/>
            <person name="English A."/>
            <person name="Wang M."/>
            <person name="Skinner E."/>
            <person name="Han Y."/>
            <person name="Muzny D.M."/>
            <person name="Worley K.C."/>
            <person name="Gibbs R.A."/>
        </authorList>
    </citation>
    <scope>NUCLEOTIDE SEQUENCE</scope>
</reference>
<evidence type="ECO:0000313" key="5">
    <source>
        <dbReference type="EnsemblMetazoa" id="XP_030838068"/>
    </source>
</evidence>
<proteinExistence type="predicted"/>
<dbReference type="InParanoid" id="A0A7M7NQJ0"/>
<dbReference type="OMA" id="CMLYSWI"/>
<dbReference type="PROSITE" id="PS51450">
    <property type="entry name" value="LRR"/>
    <property type="match status" value="1"/>
</dbReference>
<feature type="compositionally biased region" description="Basic and acidic residues" evidence="3">
    <location>
        <begin position="376"/>
        <end position="385"/>
    </location>
</feature>
<dbReference type="SMART" id="SM00364">
    <property type="entry name" value="LRR_BAC"/>
    <property type="match status" value="4"/>
</dbReference>
<feature type="compositionally biased region" description="Low complexity" evidence="3">
    <location>
        <begin position="291"/>
        <end position="305"/>
    </location>
</feature>
<dbReference type="SMART" id="SM00033">
    <property type="entry name" value="CH"/>
    <property type="match status" value="1"/>
</dbReference>
<dbReference type="InterPro" id="IPR036872">
    <property type="entry name" value="CH_dom_sf"/>
</dbReference>
<dbReference type="RefSeq" id="XP_030838068.1">
    <property type="nucleotide sequence ID" value="XM_030982208.1"/>
</dbReference>
<dbReference type="PANTHER" id="PTHR48051:SF21">
    <property type="entry name" value="CALPONIN-HOMOLOGY (CH) DOMAIN-CONTAINING PROTEIN"/>
    <property type="match status" value="1"/>
</dbReference>
<feature type="region of interest" description="Disordered" evidence="3">
    <location>
        <begin position="376"/>
        <end position="430"/>
    </location>
</feature>
<dbReference type="CDD" id="cd21205">
    <property type="entry name" value="CH_LRCH"/>
    <property type="match status" value="1"/>
</dbReference>
<feature type="domain" description="Calponin-homology (CH)" evidence="4">
    <location>
        <begin position="711"/>
        <end position="825"/>
    </location>
</feature>
<dbReference type="Gene3D" id="3.80.10.10">
    <property type="entry name" value="Ribonuclease Inhibitor"/>
    <property type="match status" value="1"/>
</dbReference>